<reference evidence="2 3" key="1">
    <citation type="submission" date="2022-11" db="EMBL/GenBank/DDBJ databases">
        <title>The characterization of three novel Bacteroidetes species and genomic analysis of their roles in tidal elemental geochemical cycles.</title>
        <authorList>
            <person name="Ma K."/>
        </authorList>
    </citation>
    <scope>NUCLEOTIDE SEQUENCE [LARGE SCALE GENOMIC DNA]</scope>
    <source>
        <strain evidence="2 3">M17</strain>
    </source>
</reference>
<comment type="caution">
    <text evidence="2">The sequence shown here is derived from an EMBL/GenBank/DDBJ whole genome shotgun (WGS) entry which is preliminary data.</text>
</comment>
<dbReference type="PROSITE" id="PS51257">
    <property type="entry name" value="PROKAR_LIPOPROTEIN"/>
    <property type="match status" value="1"/>
</dbReference>
<keyword evidence="3" id="KW-1185">Reference proteome</keyword>
<dbReference type="InterPro" id="IPR027843">
    <property type="entry name" value="DUF4440"/>
</dbReference>
<proteinExistence type="predicted"/>
<accession>A0ABT3RP25</accession>
<sequence>MKTINLLIGLLLISGCNYQKNNQPTESDVKYEITQVEKSFNEDLLENGVAEAFYNYAAPNAVILRGANNLIKGKEGIKKYYSSEKYNLAKAYWKPEVIEISNDGTLASTWGKYKWISADSAGKEVVLEGYFHTVWKKMPDGQWKYIWD</sequence>
<evidence type="ECO:0000313" key="3">
    <source>
        <dbReference type="Proteomes" id="UP001209885"/>
    </source>
</evidence>
<dbReference type="SUPFAM" id="SSF54427">
    <property type="entry name" value="NTF2-like"/>
    <property type="match status" value="1"/>
</dbReference>
<organism evidence="2 3">
    <name type="scientific">Mangrovivirga halotolerans</name>
    <dbReference type="NCBI Taxonomy" id="2993936"/>
    <lineage>
        <taxon>Bacteria</taxon>
        <taxon>Pseudomonadati</taxon>
        <taxon>Bacteroidota</taxon>
        <taxon>Cytophagia</taxon>
        <taxon>Cytophagales</taxon>
        <taxon>Mangrovivirgaceae</taxon>
        <taxon>Mangrovivirga</taxon>
    </lineage>
</organism>
<evidence type="ECO:0000259" key="1">
    <source>
        <dbReference type="Pfam" id="PF14534"/>
    </source>
</evidence>
<gene>
    <name evidence="2" type="ORF">OO013_04435</name>
</gene>
<dbReference type="RefSeq" id="WP_266055469.1">
    <property type="nucleotide sequence ID" value="NZ_JAPFQN010000003.1"/>
</dbReference>
<dbReference type="EMBL" id="JAPFQN010000003">
    <property type="protein sequence ID" value="MCX2743098.1"/>
    <property type="molecule type" value="Genomic_DNA"/>
</dbReference>
<dbReference type="InterPro" id="IPR032710">
    <property type="entry name" value="NTF2-like_dom_sf"/>
</dbReference>
<feature type="domain" description="DUF4440" evidence="1">
    <location>
        <begin position="33"/>
        <end position="144"/>
    </location>
</feature>
<protein>
    <recommendedName>
        <fullName evidence="1">DUF4440 domain-containing protein</fullName>
    </recommendedName>
</protein>
<evidence type="ECO:0000313" key="2">
    <source>
        <dbReference type="EMBL" id="MCX2743098.1"/>
    </source>
</evidence>
<name>A0ABT3RP25_9BACT</name>
<dbReference type="Pfam" id="PF14534">
    <property type="entry name" value="DUF4440"/>
    <property type="match status" value="1"/>
</dbReference>
<dbReference type="Gene3D" id="3.10.450.50">
    <property type="match status" value="1"/>
</dbReference>
<dbReference type="Proteomes" id="UP001209885">
    <property type="component" value="Unassembled WGS sequence"/>
</dbReference>